<dbReference type="InterPro" id="IPR001075">
    <property type="entry name" value="NIF_FeS_clus_asmbl_NifU_C"/>
</dbReference>
<dbReference type="EMBL" id="JBHVZQ010000002">
    <property type="protein sequence ID" value="MFF1272509.1"/>
    <property type="molecule type" value="Genomic_DNA"/>
</dbReference>
<gene>
    <name evidence="3" type="ORF">ACFVZC_03680</name>
</gene>
<evidence type="ECO:0000256" key="1">
    <source>
        <dbReference type="ARBA" id="ARBA00049958"/>
    </source>
</evidence>
<evidence type="ECO:0000313" key="4">
    <source>
        <dbReference type="Proteomes" id="UP001601627"/>
    </source>
</evidence>
<organism evidence="3 4">
    <name type="scientific">Streptomyces marokkonensis</name>
    <dbReference type="NCBI Taxonomy" id="324855"/>
    <lineage>
        <taxon>Bacteria</taxon>
        <taxon>Bacillati</taxon>
        <taxon>Actinomycetota</taxon>
        <taxon>Actinomycetes</taxon>
        <taxon>Kitasatosporales</taxon>
        <taxon>Streptomycetaceae</taxon>
        <taxon>Streptomyces</taxon>
    </lineage>
</organism>
<dbReference type="Proteomes" id="UP001601627">
    <property type="component" value="Unassembled WGS sequence"/>
</dbReference>
<evidence type="ECO:0000313" key="3">
    <source>
        <dbReference type="EMBL" id="MFF1272509.1"/>
    </source>
</evidence>
<protein>
    <submittedName>
        <fullName evidence="3">NifU family protein</fullName>
    </submittedName>
</protein>
<dbReference type="Pfam" id="PF01106">
    <property type="entry name" value="NifU"/>
    <property type="match status" value="1"/>
</dbReference>
<dbReference type="PANTHER" id="PTHR11178">
    <property type="entry name" value="IRON-SULFUR CLUSTER SCAFFOLD PROTEIN NFU-RELATED"/>
    <property type="match status" value="1"/>
</dbReference>
<keyword evidence="4" id="KW-1185">Reference proteome</keyword>
<dbReference type="Gene3D" id="3.30.300.130">
    <property type="entry name" value="Fe-S cluster assembly (FSCA)"/>
    <property type="match status" value="1"/>
</dbReference>
<reference evidence="3 4" key="1">
    <citation type="submission" date="2024-09" db="EMBL/GenBank/DDBJ databases">
        <title>The Natural Products Discovery Center: Release of the First 8490 Sequenced Strains for Exploring Actinobacteria Biosynthetic Diversity.</title>
        <authorList>
            <person name="Kalkreuter E."/>
            <person name="Kautsar S.A."/>
            <person name="Yang D."/>
            <person name="Bader C.D."/>
            <person name="Teijaro C.N."/>
            <person name="Fluegel L."/>
            <person name="Davis C.M."/>
            <person name="Simpson J.R."/>
            <person name="Lauterbach L."/>
            <person name="Steele A.D."/>
            <person name="Gui C."/>
            <person name="Meng S."/>
            <person name="Li G."/>
            <person name="Viehrig K."/>
            <person name="Ye F."/>
            <person name="Su P."/>
            <person name="Kiefer A.F."/>
            <person name="Nichols A."/>
            <person name="Cepeda A.J."/>
            <person name="Yan W."/>
            <person name="Fan B."/>
            <person name="Jiang Y."/>
            <person name="Adhikari A."/>
            <person name="Zheng C.-J."/>
            <person name="Schuster L."/>
            <person name="Cowan T.M."/>
            <person name="Smanski M.J."/>
            <person name="Chevrette M.G."/>
            <person name="De Carvalho L.P.S."/>
            <person name="Shen B."/>
        </authorList>
    </citation>
    <scope>NUCLEOTIDE SEQUENCE [LARGE SCALE GENOMIC DNA]</scope>
    <source>
        <strain evidence="3 4">NPDC058328</strain>
    </source>
</reference>
<dbReference type="RefSeq" id="WP_388232965.1">
    <property type="nucleotide sequence ID" value="NZ_JBHVZQ010000002.1"/>
</dbReference>
<dbReference type="InterPro" id="IPR034904">
    <property type="entry name" value="FSCA_dom_sf"/>
</dbReference>
<comment type="function">
    <text evidence="1">May be involved in the formation or repair of [Fe-S] clusters present in iron-sulfur proteins.</text>
</comment>
<name>A0ABW6Q011_9ACTN</name>
<proteinExistence type="predicted"/>
<comment type="caution">
    <text evidence="3">The sequence shown here is derived from an EMBL/GenBank/DDBJ whole genome shotgun (WGS) entry which is preliminary data.</text>
</comment>
<dbReference type="SUPFAM" id="SSF117916">
    <property type="entry name" value="Fe-S cluster assembly (FSCA) domain-like"/>
    <property type="match status" value="1"/>
</dbReference>
<feature type="domain" description="NIF system FeS cluster assembly NifU C-terminal" evidence="2">
    <location>
        <begin position="122"/>
        <end position="174"/>
    </location>
</feature>
<sequence>MIPLHPQPVPGHPDRLRWIVPAGVLTWTGAPASVPAPLAVLLADGTLAHIAVEPAVVVMRLGEGHSWRADGSRVRTALHKALEDPAGWSPAADAGAGRSRDDTSLHTAARNLIAGPVGERARSHGGAIELVGVHDGVVTVRLGGSCHGCPAAWLTLHQWLERLLRRQCPQLVEVRQAGPGRPRFTGR</sequence>
<accession>A0ABW6Q011</accession>
<evidence type="ECO:0000259" key="2">
    <source>
        <dbReference type="Pfam" id="PF01106"/>
    </source>
</evidence>